<dbReference type="PROSITE" id="PS50893">
    <property type="entry name" value="ABC_TRANSPORTER_2"/>
    <property type="match status" value="1"/>
</dbReference>
<feature type="transmembrane region" description="Helical" evidence="10">
    <location>
        <begin position="196"/>
        <end position="217"/>
    </location>
</feature>
<dbReference type="EMBL" id="AJAS01000015">
    <property type="protein sequence ID" value="EOH99260.1"/>
    <property type="molecule type" value="Genomic_DNA"/>
</dbReference>
<accession>R2SVJ5</accession>
<evidence type="ECO:0000256" key="9">
    <source>
        <dbReference type="ARBA" id="ARBA00043264"/>
    </source>
</evidence>
<evidence type="ECO:0000313" key="15">
    <source>
        <dbReference type="EMBL" id="EOT72057.1"/>
    </source>
</evidence>
<dbReference type="InterPro" id="IPR036640">
    <property type="entry name" value="ABC1_TM_sf"/>
</dbReference>
<dbReference type="InterPro" id="IPR039421">
    <property type="entry name" value="Type_1_exporter"/>
</dbReference>
<feature type="domain" description="Peptidase C39" evidence="13">
    <location>
        <begin position="9"/>
        <end position="133"/>
    </location>
</feature>
<dbReference type="InterPro" id="IPR003593">
    <property type="entry name" value="AAA+_ATPase"/>
</dbReference>
<dbReference type="Proteomes" id="UP000014157">
    <property type="component" value="Unassembled WGS sequence"/>
</dbReference>
<feature type="transmembrane region" description="Helical" evidence="10">
    <location>
        <begin position="409"/>
        <end position="430"/>
    </location>
</feature>
<keyword evidence="4" id="KW-0645">Protease</keyword>
<keyword evidence="7 10" id="KW-1133">Transmembrane helix</keyword>
<proteinExistence type="predicted"/>
<evidence type="ECO:0000256" key="7">
    <source>
        <dbReference type="ARBA" id="ARBA00022989"/>
    </source>
</evidence>
<dbReference type="Proteomes" id="UP000013781">
    <property type="component" value="Unassembled WGS sequence"/>
</dbReference>
<dbReference type="GO" id="GO:0005524">
    <property type="term" value="F:ATP binding"/>
    <property type="evidence" value="ECO:0007669"/>
    <property type="project" value="UniProtKB-KW"/>
</dbReference>
<keyword evidence="9" id="KW-0080">Bacteriocin transport</keyword>
<evidence type="ECO:0000256" key="4">
    <source>
        <dbReference type="ARBA" id="ARBA00022807"/>
    </source>
</evidence>
<dbReference type="PANTHER" id="PTHR24221">
    <property type="entry name" value="ATP-BINDING CASSETTE SUB-FAMILY B"/>
    <property type="match status" value="1"/>
</dbReference>
<dbReference type="Gene3D" id="1.20.1560.10">
    <property type="entry name" value="ABC transporter type 1, transmembrane domain"/>
    <property type="match status" value="1"/>
</dbReference>
<feature type="domain" description="ABC transporter" evidence="11">
    <location>
        <begin position="474"/>
        <end position="672"/>
    </location>
</feature>
<evidence type="ECO:0008006" key="18">
    <source>
        <dbReference type="Google" id="ProtNLM"/>
    </source>
</evidence>
<keyword evidence="4" id="KW-0788">Thiol protease</keyword>
<dbReference type="MEROPS" id="C39.A03"/>
<keyword evidence="3" id="KW-0547">Nucleotide-binding</keyword>
<name>R2SVJ5_9ENTE</name>
<dbReference type="GO" id="GO:0006508">
    <property type="term" value="P:proteolysis"/>
    <property type="evidence" value="ECO:0007669"/>
    <property type="project" value="InterPro"/>
</dbReference>
<dbReference type="SUPFAM" id="SSF52540">
    <property type="entry name" value="P-loop containing nucleoside triphosphate hydrolases"/>
    <property type="match status" value="1"/>
</dbReference>
<dbReference type="PANTHER" id="PTHR24221:SF654">
    <property type="entry name" value="ATP-BINDING CASSETTE SUB-FAMILY B MEMBER 6"/>
    <property type="match status" value="1"/>
</dbReference>
<evidence type="ECO:0000256" key="2">
    <source>
        <dbReference type="ARBA" id="ARBA00022692"/>
    </source>
</evidence>
<keyword evidence="6" id="KW-0813">Transport</keyword>
<evidence type="ECO:0000256" key="1">
    <source>
        <dbReference type="ARBA" id="ARBA00004651"/>
    </source>
</evidence>
<keyword evidence="8 10" id="KW-0472">Membrane</keyword>
<dbReference type="InterPro" id="IPR011527">
    <property type="entry name" value="ABC1_TM_dom"/>
</dbReference>
<sequence length="674" mass="78094">MVDYYHNMQNVENDCGSAVVKTILQKYRNNNCFNYLFSDIELTSDGYSIFDVESELKKFNIEAESYFIEKINELKTIKNECILVVENEGLNHYIVCHEIKKNSAIISDPKLPDICELSLEELEKIFLGYVICIENVGVFESEKNEKQQSLYRILLQNIPKKMRVEVCFITGIQLVIPLIYYFIIQQLFNNNFHMDGFMNLIYLLFFVSFSVTSYMLIQRNNELRIKMDNMTQQIMINRYFDANFGFDLQNNYNNAIGYLWNLLESTNGVLSRLFLFVDSAYVIVLFTVLTFVSLPLSILFLILFGSTFVIMNTKIRQLSNNEKYYISKFNALTKTIEEYIQSSNDIILFNNETRAKKKLNDLFDEYATAKLNTGMFESKLAGISKTMGSLMILVLLTITYFMIIEEKNIYMIAAGFYVFFIIVSSFEEIINSWLYYKRSVIGTDYIKEMTNLVIDASITSAKSEKAQLPKIQKLEYKHIYFAYEKNREIFKDFSFTLNKGEITGIFGENGSGKSTLAEIIAGVRDFDQGSLLINEQINLTSVEQINVSEQASVYSPNQHLYTGSLGNNITFNTVFHNEKIEAKRFFDSALSDNQLVLFNGQNLSIGERQKLLLERCLNKQANIYIFDEPTGNLDRESRRILYDTLISLKEENKIIVLISHDPKLFDICDKQINL</sequence>
<keyword evidence="17" id="KW-1185">Reference proteome</keyword>
<keyword evidence="2 10" id="KW-0812">Transmembrane</keyword>
<feature type="transmembrane region" description="Helical" evidence="10">
    <location>
        <begin position="166"/>
        <end position="184"/>
    </location>
</feature>
<dbReference type="RefSeq" id="WP_010765407.1">
    <property type="nucleotide sequence ID" value="NZ_ASWB01000002.1"/>
</dbReference>
<keyword evidence="5" id="KW-0067">ATP-binding</keyword>
<dbReference type="Pfam" id="PF03412">
    <property type="entry name" value="Peptidase_C39"/>
    <property type="match status" value="1"/>
</dbReference>
<dbReference type="PATRIC" id="fig|1158609.3.peg.1986"/>
<dbReference type="EMBL" id="ASWB01000002">
    <property type="protein sequence ID" value="EOT72057.1"/>
    <property type="molecule type" value="Genomic_DNA"/>
</dbReference>
<dbReference type="GO" id="GO:0016887">
    <property type="term" value="F:ATP hydrolysis activity"/>
    <property type="evidence" value="ECO:0007669"/>
    <property type="project" value="InterPro"/>
</dbReference>
<comment type="caution">
    <text evidence="14">The sequence shown here is derived from an EMBL/GenBank/DDBJ whole genome shotgun (WGS) entry which is preliminary data.</text>
</comment>
<dbReference type="PROSITE" id="PS50929">
    <property type="entry name" value="ABC_TM1F"/>
    <property type="match status" value="1"/>
</dbReference>
<evidence type="ECO:0000313" key="14">
    <source>
        <dbReference type="EMBL" id="EOH99260.1"/>
    </source>
</evidence>
<evidence type="ECO:0000259" key="12">
    <source>
        <dbReference type="PROSITE" id="PS50929"/>
    </source>
</evidence>
<dbReference type="InterPro" id="IPR027417">
    <property type="entry name" value="P-loop_NTPase"/>
</dbReference>
<evidence type="ECO:0000259" key="11">
    <source>
        <dbReference type="PROSITE" id="PS50893"/>
    </source>
</evidence>
<evidence type="ECO:0000256" key="8">
    <source>
        <dbReference type="ARBA" id="ARBA00023136"/>
    </source>
</evidence>
<dbReference type="AlphaFoldDB" id="R2SVJ5"/>
<evidence type="ECO:0000313" key="17">
    <source>
        <dbReference type="Proteomes" id="UP000014157"/>
    </source>
</evidence>
<evidence type="ECO:0000313" key="16">
    <source>
        <dbReference type="Proteomes" id="UP000013781"/>
    </source>
</evidence>
<keyword evidence="4" id="KW-0378">Hydrolase</keyword>
<comment type="subcellular location">
    <subcellularLocation>
        <location evidence="1">Cell membrane</location>
        <topology evidence="1">Multi-pass membrane protein</topology>
    </subcellularLocation>
</comment>
<dbReference type="eggNOG" id="COG1132">
    <property type="taxonomic scope" value="Bacteria"/>
</dbReference>
<protein>
    <recommendedName>
        <fullName evidence="18">ABC transporter domain-containing protein</fullName>
    </recommendedName>
</protein>
<dbReference type="OrthoDB" id="2193867at2"/>
<evidence type="ECO:0000256" key="3">
    <source>
        <dbReference type="ARBA" id="ARBA00022741"/>
    </source>
</evidence>
<keyword evidence="6" id="KW-0653">Protein transport</keyword>
<dbReference type="GO" id="GO:0008234">
    <property type="term" value="F:cysteine-type peptidase activity"/>
    <property type="evidence" value="ECO:0007669"/>
    <property type="project" value="UniProtKB-KW"/>
</dbReference>
<dbReference type="STRING" id="155617.RV09_GL002726"/>
<reference evidence="14 16" key="1">
    <citation type="submission" date="2013-02" db="EMBL/GenBank/DDBJ databases">
        <title>The Genome Sequence of Enterococcus moraviensis BAA-383.</title>
        <authorList>
            <consortium name="The Broad Institute Genome Sequencing Platform"/>
            <consortium name="The Broad Institute Genome Sequencing Center for Infectious Disease"/>
            <person name="Earl A.M."/>
            <person name="Gilmore M.S."/>
            <person name="Lebreton F."/>
            <person name="Walker B."/>
            <person name="Young S.K."/>
            <person name="Zeng Q."/>
            <person name="Gargeya S."/>
            <person name="Fitzgerald M."/>
            <person name="Haas B."/>
            <person name="Abouelleil A."/>
            <person name="Alvarado L."/>
            <person name="Arachchi H.M."/>
            <person name="Berlin A.M."/>
            <person name="Chapman S.B."/>
            <person name="Dewar J."/>
            <person name="Goldberg J."/>
            <person name="Griggs A."/>
            <person name="Gujja S."/>
            <person name="Hansen M."/>
            <person name="Howarth C."/>
            <person name="Imamovic A."/>
            <person name="Larimer J."/>
            <person name="McCowan C."/>
            <person name="Murphy C."/>
            <person name="Neiman D."/>
            <person name="Pearson M."/>
            <person name="Priest M."/>
            <person name="Roberts A."/>
            <person name="Saif S."/>
            <person name="Shea T."/>
            <person name="Sisk P."/>
            <person name="Sykes S."/>
            <person name="Wortman J."/>
            <person name="Nusbaum C."/>
            <person name="Birren B."/>
        </authorList>
    </citation>
    <scope>NUCLEOTIDE SEQUENCE [LARGE SCALE GENOMIC DNA]</scope>
    <source>
        <strain evidence="14 16">ATCC BAA-383</strain>
    </source>
</reference>
<gene>
    <name evidence="15" type="ORF">I586_01865</name>
    <name evidence="14" type="ORF">UAY_02037</name>
</gene>
<dbReference type="SUPFAM" id="SSF90123">
    <property type="entry name" value="ABC transporter transmembrane region"/>
    <property type="match status" value="1"/>
</dbReference>
<dbReference type="GO" id="GO:0140359">
    <property type="term" value="F:ABC-type transporter activity"/>
    <property type="evidence" value="ECO:0007669"/>
    <property type="project" value="InterPro"/>
</dbReference>
<dbReference type="InterPro" id="IPR005074">
    <property type="entry name" value="Peptidase_C39"/>
</dbReference>
<dbReference type="Gene3D" id="3.40.50.300">
    <property type="entry name" value="P-loop containing nucleotide triphosphate hydrolases"/>
    <property type="match status" value="1"/>
</dbReference>
<evidence type="ECO:0000256" key="6">
    <source>
        <dbReference type="ARBA" id="ARBA00022927"/>
    </source>
</evidence>
<dbReference type="HOGENOM" id="CLU_395735_0_0_9"/>
<dbReference type="GO" id="GO:0005886">
    <property type="term" value="C:plasma membrane"/>
    <property type="evidence" value="ECO:0007669"/>
    <property type="project" value="UniProtKB-SubCell"/>
</dbReference>
<dbReference type="InterPro" id="IPR003439">
    <property type="entry name" value="ABC_transporter-like_ATP-bd"/>
</dbReference>
<dbReference type="SMART" id="SM00382">
    <property type="entry name" value="AAA"/>
    <property type="match status" value="1"/>
</dbReference>
<dbReference type="Gene3D" id="3.90.70.10">
    <property type="entry name" value="Cysteine proteinases"/>
    <property type="match status" value="1"/>
</dbReference>
<reference evidence="15 17" key="2">
    <citation type="submission" date="2013-03" db="EMBL/GenBank/DDBJ databases">
        <title>The Genome Sequence of Enterococcus moraviensis BAA-383 (PacBio/Illumina hybrid assembly).</title>
        <authorList>
            <consortium name="The Broad Institute Genomics Platform"/>
            <consortium name="The Broad Institute Genome Sequencing Center for Infectious Disease"/>
            <person name="Earl A."/>
            <person name="Russ C."/>
            <person name="Gilmore M."/>
            <person name="Surin D."/>
            <person name="Walker B."/>
            <person name="Young S."/>
            <person name="Zeng Q."/>
            <person name="Gargeya S."/>
            <person name="Fitzgerald M."/>
            <person name="Haas B."/>
            <person name="Abouelleil A."/>
            <person name="Allen A.W."/>
            <person name="Alvarado L."/>
            <person name="Arachchi H.M."/>
            <person name="Berlin A.M."/>
            <person name="Chapman S.B."/>
            <person name="Gainer-Dewar J."/>
            <person name="Goldberg J."/>
            <person name="Griggs A."/>
            <person name="Gujja S."/>
            <person name="Hansen M."/>
            <person name="Howarth C."/>
            <person name="Imamovic A."/>
            <person name="Ireland A."/>
            <person name="Larimer J."/>
            <person name="McCowan C."/>
            <person name="Murphy C."/>
            <person name="Pearson M."/>
            <person name="Poon T.W."/>
            <person name="Priest M."/>
            <person name="Roberts A."/>
            <person name="Saif S."/>
            <person name="Shea T."/>
            <person name="Sisk P."/>
            <person name="Sykes S."/>
            <person name="Wortman J."/>
            <person name="Nusbaum C."/>
            <person name="Birren B."/>
        </authorList>
    </citation>
    <scope>NUCLEOTIDE SEQUENCE [LARGE SCALE GENOMIC DNA]</scope>
    <source>
        <strain evidence="15 17">ATCC BAA-383</strain>
    </source>
</reference>
<evidence type="ECO:0000256" key="10">
    <source>
        <dbReference type="SAM" id="Phobius"/>
    </source>
</evidence>
<feature type="domain" description="ABC transmembrane type-1" evidence="12">
    <location>
        <begin position="167"/>
        <end position="438"/>
    </location>
</feature>
<organism evidence="14 16">
    <name type="scientific">Enterococcus moraviensis ATCC BAA-383</name>
    <dbReference type="NCBI Taxonomy" id="1158609"/>
    <lineage>
        <taxon>Bacteria</taxon>
        <taxon>Bacillati</taxon>
        <taxon>Bacillota</taxon>
        <taxon>Bacilli</taxon>
        <taxon>Lactobacillales</taxon>
        <taxon>Enterococcaceae</taxon>
        <taxon>Enterococcus</taxon>
    </lineage>
</organism>
<evidence type="ECO:0000256" key="5">
    <source>
        <dbReference type="ARBA" id="ARBA00022840"/>
    </source>
</evidence>
<dbReference type="PROSITE" id="PS50990">
    <property type="entry name" value="PEPTIDASE_C39"/>
    <property type="match status" value="1"/>
</dbReference>
<evidence type="ECO:0000259" key="13">
    <source>
        <dbReference type="PROSITE" id="PS50990"/>
    </source>
</evidence>
<dbReference type="GO" id="GO:0015031">
    <property type="term" value="P:protein transport"/>
    <property type="evidence" value="ECO:0007669"/>
    <property type="project" value="UniProtKB-KW"/>
</dbReference>
<feature type="transmembrane region" description="Helical" evidence="10">
    <location>
        <begin position="380"/>
        <end position="403"/>
    </location>
</feature>
<dbReference type="GO" id="GO:0043213">
    <property type="term" value="P:bacteriocin transport"/>
    <property type="evidence" value="ECO:0007669"/>
    <property type="project" value="UniProtKB-KW"/>
</dbReference>
<dbReference type="Pfam" id="PF00005">
    <property type="entry name" value="ABC_tran"/>
    <property type="match status" value="1"/>
</dbReference>